<dbReference type="GO" id="GO:0005506">
    <property type="term" value="F:iron ion binding"/>
    <property type="evidence" value="ECO:0007669"/>
    <property type="project" value="InterPro"/>
</dbReference>
<evidence type="ECO:0000256" key="13">
    <source>
        <dbReference type="PIRSR" id="PIRSR602401-1"/>
    </source>
</evidence>
<evidence type="ECO:0000256" key="12">
    <source>
        <dbReference type="ARBA" id="ARBA00023136"/>
    </source>
</evidence>
<evidence type="ECO:0000256" key="3">
    <source>
        <dbReference type="ARBA" id="ARBA00004406"/>
    </source>
</evidence>
<accession>A0AAR5QF98</accession>
<evidence type="ECO:0000256" key="1">
    <source>
        <dbReference type="ARBA" id="ARBA00001971"/>
    </source>
</evidence>
<evidence type="ECO:0000313" key="17">
    <source>
        <dbReference type="Proteomes" id="UP000019118"/>
    </source>
</evidence>
<dbReference type="InterPro" id="IPR002401">
    <property type="entry name" value="Cyt_P450_E_grp-I"/>
</dbReference>
<reference evidence="17" key="1">
    <citation type="journal article" date="2013" name="Genome Biol.">
        <title>Draft genome of the mountain pine beetle, Dendroctonus ponderosae Hopkins, a major forest pest.</title>
        <authorList>
            <person name="Keeling C.I."/>
            <person name="Yuen M.M."/>
            <person name="Liao N.Y."/>
            <person name="Docking T.R."/>
            <person name="Chan S.K."/>
            <person name="Taylor G.A."/>
            <person name="Palmquist D.L."/>
            <person name="Jackman S.D."/>
            <person name="Nguyen A."/>
            <person name="Li M."/>
            <person name="Henderson H."/>
            <person name="Janes J.K."/>
            <person name="Zhao Y."/>
            <person name="Pandoh P."/>
            <person name="Moore R."/>
            <person name="Sperling F.A."/>
            <person name="Huber D.P."/>
            <person name="Birol I."/>
            <person name="Jones S.J."/>
            <person name="Bohlmann J."/>
        </authorList>
    </citation>
    <scope>NUCLEOTIDE SEQUENCE</scope>
</reference>
<dbReference type="GO" id="GO:0020037">
    <property type="term" value="F:heme binding"/>
    <property type="evidence" value="ECO:0007669"/>
    <property type="project" value="InterPro"/>
</dbReference>
<dbReference type="InterPro" id="IPR036396">
    <property type="entry name" value="Cyt_P450_sf"/>
</dbReference>
<keyword evidence="11 14" id="KW-0503">Monooxygenase</keyword>
<sequence>MRTSASYSPVCFSAMAVVSTGFIIFDLCLIVGAAFLAVLIYFKHSYRYWKVKRVPYLEPTFPLGNDEYFFTKSATFAGEAKSWYDQLKAGGHKFGGVWSFSRKALVLVDPDYIRDVLTQDFHHFANRDIFVNEKFDPEGSHLFNVRNAHWKPLRQKLTPTFTSGKMRMMFESVMRCCDHLVDHLKECAETGENIDSRETLSCFTTDVIGSVAFGVDCNSFSKEESDFRKYGKLFFRPNLLDYIRLLFLKSFPDLARKLRLKLGNTRRTKFFSDMVKQTIDHRTQFKVTRPDFLQLLINMNLENDGKETLSFDQIVANTILFFVAGFDTSSTAMNFALFELARNPDLQEKARQEVLQVMARNDGKITYPGLQEMTYVKQVLDESMRMYPPGLTLSRVCTKDYKLRNTDIVIEKGTSVVISTLGLGRDPEYFPDPQRFDPDRFSAEEKAKRHPYVHIPFGEGPRNCIGLRFGVMQSKIGLARVLSNFRLTVSPKTKLPITLDKKLFMLKANETIYWKAEKL</sequence>
<evidence type="ECO:0000256" key="7">
    <source>
        <dbReference type="ARBA" id="ARBA00022824"/>
    </source>
</evidence>
<evidence type="ECO:0000256" key="2">
    <source>
        <dbReference type="ARBA" id="ARBA00004174"/>
    </source>
</evidence>
<dbReference type="PRINTS" id="PR00463">
    <property type="entry name" value="EP450I"/>
</dbReference>
<evidence type="ECO:0008006" key="18">
    <source>
        <dbReference type="Google" id="ProtNLM"/>
    </source>
</evidence>
<dbReference type="EnsemblMetazoa" id="XM_019916302.1">
    <property type="protein sequence ID" value="XP_019771861.1"/>
    <property type="gene ID" value="LOC109545540"/>
</dbReference>
<keyword evidence="6 13" id="KW-0479">Metal-binding</keyword>
<comment type="cofactor">
    <cofactor evidence="1 13">
        <name>heme</name>
        <dbReference type="ChEBI" id="CHEBI:30413"/>
    </cofactor>
</comment>
<keyword evidence="7" id="KW-0256">Endoplasmic reticulum</keyword>
<evidence type="ECO:0000256" key="10">
    <source>
        <dbReference type="ARBA" id="ARBA00023004"/>
    </source>
</evidence>
<reference evidence="16" key="2">
    <citation type="submission" date="2024-08" db="UniProtKB">
        <authorList>
            <consortium name="EnsemblMetazoa"/>
        </authorList>
    </citation>
    <scope>IDENTIFICATION</scope>
</reference>
<dbReference type="PANTHER" id="PTHR24292:SF100">
    <property type="entry name" value="CYTOCHROME P450 6A16, ISOFORM B-RELATED"/>
    <property type="match status" value="1"/>
</dbReference>
<dbReference type="PRINTS" id="PR00385">
    <property type="entry name" value="P450"/>
</dbReference>
<keyword evidence="12 15" id="KW-0472">Membrane</keyword>
<dbReference type="GO" id="GO:0004497">
    <property type="term" value="F:monooxygenase activity"/>
    <property type="evidence" value="ECO:0007669"/>
    <property type="project" value="UniProtKB-KW"/>
</dbReference>
<keyword evidence="10 13" id="KW-0408">Iron</keyword>
<organism evidence="16 17">
    <name type="scientific">Dendroctonus ponderosae</name>
    <name type="common">Mountain pine beetle</name>
    <dbReference type="NCBI Taxonomy" id="77166"/>
    <lineage>
        <taxon>Eukaryota</taxon>
        <taxon>Metazoa</taxon>
        <taxon>Ecdysozoa</taxon>
        <taxon>Arthropoda</taxon>
        <taxon>Hexapoda</taxon>
        <taxon>Insecta</taxon>
        <taxon>Pterygota</taxon>
        <taxon>Neoptera</taxon>
        <taxon>Endopterygota</taxon>
        <taxon>Coleoptera</taxon>
        <taxon>Polyphaga</taxon>
        <taxon>Cucujiformia</taxon>
        <taxon>Curculionidae</taxon>
        <taxon>Scolytinae</taxon>
        <taxon>Dendroctonus</taxon>
    </lineage>
</organism>
<dbReference type="PANTHER" id="PTHR24292">
    <property type="entry name" value="CYTOCHROME P450"/>
    <property type="match status" value="1"/>
</dbReference>
<dbReference type="PROSITE" id="PS00086">
    <property type="entry name" value="CYTOCHROME_P450"/>
    <property type="match status" value="1"/>
</dbReference>
<evidence type="ECO:0000256" key="8">
    <source>
        <dbReference type="ARBA" id="ARBA00022848"/>
    </source>
</evidence>
<keyword evidence="8" id="KW-0492">Microsome</keyword>
<keyword evidence="17" id="KW-1185">Reference proteome</keyword>
<dbReference type="Gene3D" id="1.10.630.10">
    <property type="entry name" value="Cytochrome P450"/>
    <property type="match status" value="1"/>
</dbReference>
<dbReference type="Pfam" id="PF00067">
    <property type="entry name" value="p450"/>
    <property type="match status" value="1"/>
</dbReference>
<keyword evidence="15" id="KW-1133">Transmembrane helix</keyword>
<evidence type="ECO:0000256" key="9">
    <source>
        <dbReference type="ARBA" id="ARBA00023002"/>
    </source>
</evidence>
<dbReference type="InterPro" id="IPR017972">
    <property type="entry name" value="Cyt_P450_CS"/>
</dbReference>
<dbReference type="GO" id="GO:0005789">
    <property type="term" value="C:endoplasmic reticulum membrane"/>
    <property type="evidence" value="ECO:0007669"/>
    <property type="project" value="UniProtKB-SubCell"/>
</dbReference>
<evidence type="ECO:0000256" key="14">
    <source>
        <dbReference type="RuleBase" id="RU000461"/>
    </source>
</evidence>
<dbReference type="GO" id="GO:0016705">
    <property type="term" value="F:oxidoreductase activity, acting on paired donors, with incorporation or reduction of molecular oxygen"/>
    <property type="evidence" value="ECO:0007669"/>
    <property type="project" value="InterPro"/>
</dbReference>
<keyword evidence="15" id="KW-0812">Transmembrane</keyword>
<proteinExistence type="inferred from homology"/>
<dbReference type="FunFam" id="1.10.630.10:FF:000042">
    <property type="entry name" value="Cytochrome P450"/>
    <property type="match status" value="1"/>
</dbReference>
<keyword evidence="9 14" id="KW-0560">Oxidoreductase</keyword>
<evidence type="ECO:0000313" key="16">
    <source>
        <dbReference type="EnsemblMetazoa" id="XP_019771861.1"/>
    </source>
</evidence>
<comment type="subcellular location">
    <subcellularLocation>
        <location evidence="3">Endoplasmic reticulum membrane</location>
        <topology evidence="3">Peripheral membrane protein</topology>
    </subcellularLocation>
    <subcellularLocation>
        <location evidence="2">Microsome membrane</location>
        <topology evidence="2">Peripheral membrane protein</topology>
    </subcellularLocation>
</comment>
<comment type="similarity">
    <text evidence="4 14">Belongs to the cytochrome P450 family.</text>
</comment>
<evidence type="ECO:0000256" key="15">
    <source>
        <dbReference type="SAM" id="Phobius"/>
    </source>
</evidence>
<name>A0AAR5QF98_DENPD</name>
<evidence type="ECO:0000256" key="11">
    <source>
        <dbReference type="ARBA" id="ARBA00023033"/>
    </source>
</evidence>
<feature type="transmembrane region" description="Helical" evidence="15">
    <location>
        <begin position="12"/>
        <end position="42"/>
    </location>
</feature>
<keyword evidence="5 13" id="KW-0349">Heme</keyword>
<dbReference type="AlphaFoldDB" id="A0AAR5QF98"/>
<evidence type="ECO:0000256" key="5">
    <source>
        <dbReference type="ARBA" id="ARBA00022617"/>
    </source>
</evidence>
<dbReference type="SUPFAM" id="SSF48264">
    <property type="entry name" value="Cytochrome P450"/>
    <property type="match status" value="1"/>
</dbReference>
<dbReference type="InterPro" id="IPR001128">
    <property type="entry name" value="Cyt_P450"/>
</dbReference>
<dbReference type="InterPro" id="IPR050476">
    <property type="entry name" value="Insect_CytP450_Detox"/>
</dbReference>
<dbReference type="Proteomes" id="UP000019118">
    <property type="component" value="Unassembled WGS sequence"/>
</dbReference>
<evidence type="ECO:0000256" key="6">
    <source>
        <dbReference type="ARBA" id="ARBA00022723"/>
    </source>
</evidence>
<dbReference type="CDD" id="cd11056">
    <property type="entry name" value="CYP6-like"/>
    <property type="match status" value="1"/>
</dbReference>
<protein>
    <recommendedName>
        <fullName evidence="18">Cytochrome P450</fullName>
    </recommendedName>
</protein>
<evidence type="ECO:0000256" key="4">
    <source>
        <dbReference type="ARBA" id="ARBA00010617"/>
    </source>
</evidence>
<feature type="binding site" description="axial binding residue" evidence="13">
    <location>
        <position position="464"/>
    </location>
    <ligand>
        <name>heme</name>
        <dbReference type="ChEBI" id="CHEBI:30413"/>
    </ligand>
    <ligandPart>
        <name>Fe</name>
        <dbReference type="ChEBI" id="CHEBI:18248"/>
    </ligandPart>
</feature>